<feature type="transmembrane region" description="Helical" evidence="6">
    <location>
        <begin position="296"/>
        <end position="317"/>
    </location>
</feature>
<evidence type="ECO:0000256" key="2">
    <source>
        <dbReference type="ARBA" id="ARBA00022448"/>
    </source>
</evidence>
<keyword evidence="9" id="KW-1185">Reference proteome</keyword>
<feature type="transmembrane region" description="Helical" evidence="6">
    <location>
        <begin position="109"/>
        <end position="126"/>
    </location>
</feature>
<keyword evidence="3 6" id="KW-0812">Transmembrane</keyword>
<keyword evidence="4 6" id="KW-1133">Transmembrane helix</keyword>
<feature type="transmembrane region" description="Helical" evidence="6">
    <location>
        <begin position="86"/>
        <end position="103"/>
    </location>
</feature>
<dbReference type="Proteomes" id="UP001501166">
    <property type="component" value="Unassembled WGS sequence"/>
</dbReference>
<evidence type="ECO:0000313" key="8">
    <source>
        <dbReference type="EMBL" id="GAA0355076.1"/>
    </source>
</evidence>
<dbReference type="PANTHER" id="PTHR23528:SF1">
    <property type="entry name" value="MAJOR FACILITATOR SUPERFAMILY (MFS) PROFILE DOMAIN-CONTAINING PROTEIN"/>
    <property type="match status" value="1"/>
</dbReference>
<dbReference type="Pfam" id="PF07690">
    <property type="entry name" value="MFS_1"/>
    <property type="match status" value="1"/>
</dbReference>
<feature type="transmembrane region" description="Helical" evidence="6">
    <location>
        <begin position="146"/>
        <end position="164"/>
    </location>
</feature>
<evidence type="ECO:0000259" key="7">
    <source>
        <dbReference type="PROSITE" id="PS50850"/>
    </source>
</evidence>
<dbReference type="InterPro" id="IPR020846">
    <property type="entry name" value="MFS_dom"/>
</dbReference>
<feature type="transmembrane region" description="Helical" evidence="6">
    <location>
        <begin position="347"/>
        <end position="365"/>
    </location>
</feature>
<evidence type="ECO:0000256" key="4">
    <source>
        <dbReference type="ARBA" id="ARBA00022989"/>
    </source>
</evidence>
<reference evidence="8 9" key="1">
    <citation type="journal article" date="2019" name="Int. J. Syst. Evol. Microbiol.">
        <title>The Global Catalogue of Microorganisms (GCM) 10K type strain sequencing project: providing services to taxonomists for standard genome sequencing and annotation.</title>
        <authorList>
            <consortium name="The Broad Institute Genomics Platform"/>
            <consortium name="The Broad Institute Genome Sequencing Center for Infectious Disease"/>
            <person name="Wu L."/>
            <person name="Ma J."/>
        </authorList>
    </citation>
    <scope>NUCLEOTIDE SEQUENCE [LARGE SCALE GENOMIC DNA]</scope>
    <source>
        <strain evidence="8 9">JCM 12662</strain>
    </source>
</reference>
<keyword evidence="2" id="KW-0813">Transport</keyword>
<dbReference type="EMBL" id="BAAACW010000031">
    <property type="protein sequence ID" value="GAA0355076.1"/>
    <property type="molecule type" value="Genomic_DNA"/>
</dbReference>
<feature type="transmembrane region" description="Helical" evidence="6">
    <location>
        <begin position="324"/>
        <end position="341"/>
    </location>
</feature>
<feature type="transmembrane region" description="Helical" evidence="6">
    <location>
        <begin position="46"/>
        <end position="74"/>
    </location>
</feature>
<feature type="transmembrane region" description="Helical" evidence="6">
    <location>
        <begin position="414"/>
        <end position="433"/>
    </location>
</feature>
<evidence type="ECO:0000256" key="1">
    <source>
        <dbReference type="ARBA" id="ARBA00004651"/>
    </source>
</evidence>
<gene>
    <name evidence="8" type="ORF">GCM10008932_05080</name>
</gene>
<dbReference type="RefSeq" id="WP_343753694.1">
    <property type="nucleotide sequence ID" value="NZ_BAAACW010000031.1"/>
</dbReference>
<feature type="transmembrane region" description="Helical" evidence="6">
    <location>
        <begin position="257"/>
        <end position="276"/>
    </location>
</feature>
<dbReference type="InterPro" id="IPR011701">
    <property type="entry name" value="MFS"/>
</dbReference>
<dbReference type="PROSITE" id="PS50850">
    <property type="entry name" value="MFS"/>
    <property type="match status" value="1"/>
</dbReference>
<evidence type="ECO:0000256" key="6">
    <source>
        <dbReference type="SAM" id="Phobius"/>
    </source>
</evidence>
<accession>A0ABN0X4P1</accession>
<feature type="transmembrane region" description="Helical" evidence="6">
    <location>
        <begin position="176"/>
        <end position="197"/>
    </location>
</feature>
<dbReference type="SUPFAM" id="SSF103473">
    <property type="entry name" value="MFS general substrate transporter"/>
    <property type="match status" value="1"/>
</dbReference>
<evidence type="ECO:0000313" key="9">
    <source>
        <dbReference type="Proteomes" id="UP001501166"/>
    </source>
</evidence>
<protein>
    <submittedName>
        <fullName evidence="8">SLC45 family MFS transporter</fullName>
    </submittedName>
</protein>
<name>A0ABN0X4P1_9LACT</name>
<proteinExistence type="predicted"/>
<sequence length="445" mass="49620">MKTQSVKQSLRLNYPQTFLIGFGFLASSLAWAIYNSQVPLILSERFLISNTLIGTIMTIDNFFGVIFQPLIGAWSDNTRTRIGRRMPWIAIGLPICAILFALIPLQQTLVYFMGAIIAFNLIMALWRSPVISLMPDVTPAPLRSEANGIINMMGGVGSIVAFFFGGLLSDLRDDKFFAFLLATVIMLLALVVLLTFVREPDAIRFKEQQSIPIRDSLANRWGQRSRVNMKSHHEEEDTFEKQRSLTAFLTLPRDYKISLVALLIAIFTWFMGYNAIETFFTLYATNTYGISGGQATMMLTGFSLTFLIFAIPAGLLGQKIGRKKTISIGLIGIVVCFLPILTEPSQWLVQALLIAGGACWACININSLPMVVEFATERTIGSFTGYYYLFSFTAAIVSPITYGAIQDYFQTNELLFLFAVLCFGTALVSMIFVKHGDNKEMVKTK</sequence>
<feature type="transmembrane region" description="Helical" evidence="6">
    <location>
        <begin position="385"/>
        <end position="402"/>
    </location>
</feature>
<dbReference type="PANTHER" id="PTHR23528">
    <property type="match status" value="1"/>
</dbReference>
<feature type="transmembrane region" description="Helical" evidence="6">
    <location>
        <begin position="12"/>
        <end position="34"/>
    </location>
</feature>
<evidence type="ECO:0000256" key="3">
    <source>
        <dbReference type="ARBA" id="ARBA00022692"/>
    </source>
</evidence>
<organism evidence="8 9">
    <name type="scientific">Alkalibacterium iburiense</name>
    <dbReference type="NCBI Taxonomy" id="290589"/>
    <lineage>
        <taxon>Bacteria</taxon>
        <taxon>Bacillati</taxon>
        <taxon>Bacillota</taxon>
        <taxon>Bacilli</taxon>
        <taxon>Lactobacillales</taxon>
        <taxon>Carnobacteriaceae</taxon>
        <taxon>Alkalibacterium</taxon>
    </lineage>
</organism>
<evidence type="ECO:0000256" key="5">
    <source>
        <dbReference type="ARBA" id="ARBA00023136"/>
    </source>
</evidence>
<comment type="caution">
    <text evidence="8">The sequence shown here is derived from an EMBL/GenBank/DDBJ whole genome shotgun (WGS) entry which is preliminary data.</text>
</comment>
<dbReference type="Gene3D" id="1.20.1250.20">
    <property type="entry name" value="MFS general substrate transporter like domains"/>
    <property type="match status" value="2"/>
</dbReference>
<keyword evidence="5 6" id="KW-0472">Membrane</keyword>
<dbReference type="InterPro" id="IPR036259">
    <property type="entry name" value="MFS_trans_sf"/>
</dbReference>
<comment type="subcellular location">
    <subcellularLocation>
        <location evidence="1">Cell membrane</location>
        <topology evidence="1">Multi-pass membrane protein</topology>
    </subcellularLocation>
</comment>
<feature type="domain" description="Major facilitator superfamily (MFS) profile" evidence="7">
    <location>
        <begin position="16"/>
        <end position="437"/>
    </location>
</feature>